<keyword evidence="1" id="KW-0812">Transmembrane</keyword>
<sequence length="318" mass="35281">MNQSQQSDGSPLYSTWLLERLFTGNHRKFHSVASQVLGLLGVICFAWLSSALFTLLYPWLSDNDRLMMILAPWIGSLVYVSVLFALLWIASCPWLFTARLALIYATIFGFINIVVLSRNDIEPAGILLIVPFAIPGFIQYRRGWTALAWGKYAVARRPLGIVDVMDATASIALTLAITQASEFELAGALCLIPASMLMMTVGFHVWGRLQTMASQSSQSDQGRMIWGTGCVICGTLIFLMFAMASRESPVGLMGIPMVPITLLSMHYWSALVILWLRWCGWKFEKYDPGDSFLSPINSNRAVGYTKPHIGPAVPDDQT</sequence>
<keyword evidence="3" id="KW-1185">Reference proteome</keyword>
<name>A0A517NNG2_9BACT</name>
<dbReference type="EMBL" id="CP036526">
    <property type="protein sequence ID" value="QDT08666.1"/>
    <property type="molecule type" value="Genomic_DNA"/>
</dbReference>
<reference evidence="2 3" key="1">
    <citation type="submission" date="2019-02" db="EMBL/GenBank/DDBJ databases">
        <title>Deep-cultivation of Planctomycetes and their phenomic and genomic characterization uncovers novel biology.</title>
        <authorList>
            <person name="Wiegand S."/>
            <person name="Jogler M."/>
            <person name="Boedeker C."/>
            <person name="Pinto D."/>
            <person name="Vollmers J."/>
            <person name="Rivas-Marin E."/>
            <person name="Kohn T."/>
            <person name="Peeters S.H."/>
            <person name="Heuer A."/>
            <person name="Rast P."/>
            <person name="Oberbeckmann S."/>
            <person name="Bunk B."/>
            <person name="Jeske O."/>
            <person name="Meyerdierks A."/>
            <person name="Storesund J.E."/>
            <person name="Kallscheuer N."/>
            <person name="Luecker S."/>
            <person name="Lage O.M."/>
            <person name="Pohl T."/>
            <person name="Merkel B.J."/>
            <person name="Hornburger P."/>
            <person name="Mueller R.-W."/>
            <person name="Bruemmer F."/>
            <person name="Labrenz M."/>
            <person name="Spormann A.M."/>
            <person name="Op den Camp H."/>
            <person name="Overmann J."/>
            <person name="Amann R."/>
            <person name="Jetten M.S.M."/>
            <person name="Mascher T."/>
            <person name="Medema M.H."/>
            <person name="Devos D.P."/>
            <person name="Kaster A.-K."/>
            <person name="Ovreas L."/>
            <person name="Rohde M."/>
            <person name="Galperin M.Y."/>
            <person name="Jogler C."/>
        </authorList>
    </citation>
    <scope>NUCLEOTIDE SEQUENCE [LARGE SCALE GENOMIC DNA]</scope>
    <source>
        <strain evidence="2 3">K23_9</strain>
    </source>
</reference>
<dbReference type="RefSeq" id="WP_145416171.1">
    <property type="nucleotide sequence ID" value="NZ_CP036526.1"/>
</dbReference>
<feature type="transmembrane region" description="Helical" evidence="1">
    <location>
        <begin position="224"/>
        <end position="244"/>
    </location>
</feature>
<feature type="transmembrane region" description="Helical" evidence="1">
    <location>
        <begin position="185"/>
        <end position="203"/>
    </location>
</feature>
<feature type="transmembrane region" description="Helical" evidence="1">
    <location>
        <begin position="36"/>
        <end position="60"/>
    </location>
</feature>
<accession>A0A517NNG2</accession>
<dbReference type="Proteomes" id="UP000319817">
    <property type="component" value="Chromosome"/>
</dbReference>
<dbReference type="AlphaFoldDB" id="A0A517NNG2"/>
<organism evidence="2 3">
    <name type="scientific">Stieleria marina</name>
    <dbReference type="NCBI Taxonomy" id="1930275"/>
    <lineage>
        <taxon>Bacteria</taxon>
        <taxon>Pseudomonadati</taxon>
        <taxon>Planctomycetota</taxon>
        <taxon>Planctomycetia</taxon>
        <taxon>Pirellulales</taxon>
        <taxon>Pirellulaceae</taxon>
        <taxon>Stieleria</taxon>
    </lineage>
</organism>
<keyword evidence="1" id="KW-0472">Membrane</keyword>
<feature type="transmembrane region" description="Helical" evidence="1">
    <location>
        <begin position="121"/>
        <end position="138"/>
    </location>
</feature>
<feature type="transmembrane region" description="Helical" evidence="1">
    <location>
        <begin position="159"/>
        <end position="179"/>
    </location>
</feature>
<evidence type="ECO:0000313" key="2">
    <source>
        <dbReference type="EMBL" id="QDT08666.1"/>
    </source>
</evidence>
<proteinExistence type="predicted"/>
<protein>
    <submittedName>
        <fullName evidence="2">Uncharacterized protein</fullName>
    </submittedName>
</protein>
<feature type="transmembrane region" description="Helical" evidence="1">
    <location>
        <begin position="250"/>
        <end position="276"/>
    </location>
</feature>
<keyword evidence="1" id="KW-1133">Transmembrane helix</keyword>
<feature type="transmembrane region" description="Helical" evidence="1">
    <location>
        <begin position="66"/>
        <end position="89"/>
    </location>
</feature>
<feature type="transmembrane region" description="Helical" evidence="1">
    <location>
        <begin position="96"/>
        <end position="115"/>
    </location>
</feature>
<gene>
    <name evidence="2" type="ORF">K239x_06060</name>
</gene>
<evidence type="ECO:0000313" key="3">
    <source>
        <dbReference type="Proteomes" id="UP000319817"/>
    </source>
</evidence>
<evidence type="ECO:0000256" key="1">
    <source>
        <dbReference type="SAM" id="Phobius"/>
    </source>
</evidence>